<dbReference type="Pfam" id="PF00385">
    <property type="entry name" value="Chromo"/>
    <property type="match status" value="1"/>
</dbReference>
<dbReference type="GO" id="GO:0015074">
    <property type="term" value="P:DNA integration"/>
    <property type="evidence" value="ECO:0007669"/>
    <property type="project" value="InterPro"/>
</dbReference>
<proteinExistence type="predicted"/>
<dbReference type="Pfam" id="PF00665">
    <property type="entry name" value="rve"/>
    <property type="match status" value="1"/>
</dbReference>
<dbReference type="Gene3D" id="1.10.340.70">
    <property type="match status" value="1"/>
</dbReference>
<evidence type="ECO:0000259" key="5">
    <source>
        <dbReference type="PROSITE" id="PS50994"/>
    </source>
</evidence>
<feature type="compositionally biased region" description="Basic residues" evidence="3">
    <location>
        <begin position="498"/>
        <end position="509"/>
    </location>
</feature>
<sequence>MLSRQDQVGALPMSVEPVLPPLCFLGSLEWDMDQHIMAANPHPQCPPDHLYLLPKHWGALITWAHTSVVMGHPGATSTAQLIATRYWWPAMHKDCAHSKTPHIPPTSKLLPLPTPMRPWSHLAVDFVTDLPASEDNMVVLTVVDKFSKVVLFIPLKSLPTTLEMADLLFCQVFQQFGLPEDIVSDRGPQFTSRVLALPLQVCASALPLEHSHFLQSKPGARRARGLGRRQLRKAIAALKSKADRRRGETPQYALGQKVWVSTRGGCVGATGKLATKYEVPYRVKEKIHEVTYWVGLAGCSWASCAFHVSALKPVTQGPLAGKEGSSIDLPPPLPLEMDGVPAYKVMVLLESRRRGKGLQYLVDWEGYGPEEHSWVPAYRVLDPNLIVTFHRLHLRKPAPHRRGRLHSRQLAGSLGKKRGICNGRQIVIENEDENNTILTVNVCHNGTIMFEGSKASICTVQENFNIIRKTPHSPAQHRTDQHNTGQISTTLTTGKHGIPAKRKPYSPGS</sequence>
<dbReference type="Pfam" id="PF17921">
    <property type="entry name" value="Integrase_H2C2"/>
    <property type="match status" value="1"/>
</dbReference>
<gene>
    <name evidence="6" type="ORF">P4O66_003489</name>
</gene>
<feature type="region of interest" description="Disordered" evidence="3">
    <location>
        <begin position="471"/>
        <end position="509"/>
    </location>
</feature>
<dbReference type="InterPro" id="IPR012337">
    <property type="entry name" value="RNaseH-like_sf"/>
</dbReference>
<dbReference type="Gene3D" id="3.30.420.10">
    <property type="entry name" value="Ribonuclease H-like superfamily/Ribonuclease H"/>
    <property type="match status" value="1"/>
</dbReference>
<evidence type="ECO:0000313" key="6">
    <source>
        <dbReference type="EMBL" id="KAK1784819.1"/>
    </source>
</evidence>
<dbReference type="InterPro" id="IPR050951">
    <property type="entry name" value="Retrovirus_Pol_polyprotein"/>
</dbReference>
<dbReference type="PROSITE" id="PS50994">
    <property type="entry name" value="INTEGRASE"/>
    <property type="match status" value="1"/>
</dbReference>
<evidence type="ECO:0000259" key="4">
    <source>
        <dbReference type="PROSITE" id="PS50013"/>
    </source>
</evidence>
<evidence type="ECO:0000256" key="1">
    <source>
        <dbReference type="ARBA" id="ARBA00004123"/>
    </source>
</evidence>
<dbReference type="PANTHER" id="PTHR37984">
    <property type="entry name" value="PROTEIN CBG26694"/>
    <property type="match status" value="1"/>
</dbReference>
<comment type="subcellular location">
    <subcellularLocation>
        <location evidence="1">Nucleus</location>
    </subcellularLocation>
</comment>
<dbReference type="InterPro" id="IPR001584">
    <property type="entry name" value="Integrase_cat-core"/>
</dbReference>
<dbReference type="SMART" id="SM00298">
    <property type="entry name" value="CHROMO"/>
    <property type="match status" value="1"/>
</dbReference>
<dbReference type="SUPFAM" id="SSF53098">
    <property type="entry name" value="Ribonuclease H-like"/>
    <property type="match status" value="1"/>
</dbReference>
<dbReference type="EMBL" id="JAROKS010000026">
    <property type="protein sequence ID" value="KAK1784819.1"/>
    <property type="molecule type" value="Genomic_DNA"/>
</dbReference>
<organism evidence="6 7">
    <name type="scientific">Electrophorus voltai</name>
    <dbReference type="NCBI Taxonomy" id="2609070"/>
    <lineage>
        <taxon>Eukaryota</taxon>
        <taxon>Metazoa</taxon>
        <taxon>Chordata</taxon>
        <taxon>Craniata</taxon>
        <taxon>Vertebrata</taxon>
        <taxon>Euteleostomi</taxon>
        <taxon>Actinopterygii</taxon>
        <taxon>Neopterygii</taxon>
        <taxon>Teleostei</taxon>
        <taxon>Ostariophysi</taxon>
        <taxon>Gymnotiformes</taxon>
        <taxon>Gymnotoidei</taxon>
        <taxon>Gymnotidae</taxon>
        <taxon>Electrophorus</taxon>
    </lineage>
</organism>
<evidence type="ECO:0000256" key="3">
    <source>
        <dbReference type="SAM" id="MobiDB-lite"/>
    </source>
</evidence>
<reference evidence="6" key="1">
    <citation type="submission" date="2023-03" db="EMBL/GenBank/DDBJ databases">
        <title>Electrophorus voltai genome.</title>
        <authorList>
            <person name="Bian C."/>
        </authorList>
    </citation>
    <scope>NUCLEOTIDE SEQUENCE</scope>
    <source>
        <strain evidence="6">CB-2022</strain>
        <tissue evidence="6">Muscle</tissue>
    </source>
</reference>
<dbReference type="InterPro" id="IPR016197">
    <property type="entry name" value="Chromo-like_dom_sf"/>
</dbReference>
<dbReference type="InterPro" id="IPR036397">
    <property type="entry name" value="RNaseH_sf"/>
</dbReference>
<dbReference type="PANTHER" id="PTHR37984:SF5">
    <property type="entry name" value="PROTEIN NYNRIN-LIKE"/>
    <property type="match status" value="1"/>
</dbReference>
<name>A0AAD9DLH9_9TELE</name>
<evidence type="ECO:0000256" key="2">
    <source>
        <dbReference type="ARBA" id="ARBA00039658"/>
    </source>
</evidence>
<dbReference type="AlphaFoldDB" id="A0AAD9DLH9"/>
<dbReference type="Proteomes" id="UP001239994">
    <property type="component" value="Unassembled WGS sequence"/>
</dbReference>
<dbReference type="SUPFAM" id="SSF54160">
    <property type="entry name" value="Chromo domain-like"/>
    <property type="match status" value="1"/>
</dbReference>
<feature type="domain" description="Integrase catalytic" evidence="5">
    <location>
        <begin position="114"/>
        <end position="288"/>
    </location>
</feature>
<evidence type="ECO:0000313" key="7">
    <source>
        <dbReference type="Proteomes" id="UP001239994"/>
    </source>
</evidence>
<keyword evidence="7" id="KW-1185">Reference proteome</keyword>
<accession>A0AAD9DLH9</accession>
<dbReference type="InterPro" id="IPR023780">
    <property type="entry name" value="Chromo_domain"/>
</dbReference>
<dbReference type="Gene3D" id="2.40.50.40">
    <property type="match status" value="1"/>
</dbReference>
<feature type="compositionally biased region" description="Polar residues" evidence="3">
    <location>
        <begin position="482"/>
        <end position="493"/>
    </location>
</feature>
<protein>
    <recommendedName>
        <fullName evidence="2">Gypsy retrotransposon integrase-like protein 1</fullName>
    </recommendedName>
</protein>
<dbReference type="GO" id="GO:0003676">
    <property type="term" value="F:nucleic acid binding"/>
    <property type="evidence" value="ECO:0007669"/>
    <property type="project" value="InterPro"/>
</dbReference>
<dbReference type="PROSITE" id="PS50013">
    <property type="entry name" value="CHROMO_2"/>
    <property type="match status" value="1"/>
</dbReference>
<dbReference type="InterPro" id="IPR041588">
    <property type="entry name" value="Integrase_H2C2"/>
</dbReference>
<comment type="caution">
    <text evidence="6">The sequence shown here is derived from an EMBL/GenBank/DDBJ whole genome shotgun (WGS) entry which is preliminary data.</text>
</comment>
<dbReference type="InterPro" id="IPR000953">
    <property type="entry name" value="Chromo/chromo_shadow_dom"/>
</dbReference>
<feature type="domain" description="Chromo" evidence="4">
    <location>
        <begin position="343"/>
        <end position="401"/>
    </location>
</feature>
<dbReference type="GO" id="GO:0005634">
    <property type="term" value="C:nucleus"/>
    <property type="evidence" value="ECO:0007669"/>
    <property type="project" value="UniProtKB-SubCell"/>
</dbReference>